<gene>
    <name evidence="5" type="ORF">BXP70_28580</name>
</gene>
<name>A0A243W546_9BACT</name>
<dbReference type="GO" id="GO:0016491">
    <property type="term" value="F:oxidoreductase activity"/>
    <property type="evidence" value="ECO:0007669"/>
    <property type="project" value="UniProtKB-KW"/>
</dbReference>
<evidence type="ECO:0000313" key="5">
    <source>
        <dbReference type="EMBL" id="OUJ67758.1"/>
    </source>
</evidence>
<evidence type="ECO:0000256" key="2">
    <source>
        <dbReference type="ARBA" id="ARBA00022857"/>
    </source>
</evidence>
<proteinExistence type="inferred from homology"/>
<comment type="caution">
    <text evidence="5">The sequence shown here is derived from an EMBL/GenBank/DDBJ whole genome shotgun (WGS) entry which is preliminary data.</text>
</comment>
<evidence type="ECO:0000256" key="4">
    <source>
        <dbReference type="RuleBase" id="RU000363"/>
    </source>
</evidence>
<dbReference type="PRINTS" id="PR00081">
    <property type="entry name" value="GDHRDH"/>
</dbReference>
<dbReference type="Proteomes" id="UP000194873">
    <property type="component" value="Unassembled WGS sequence"/>
</dbReference>
<dbReference type="Pfam" id="PF00106">
    <property type="entry name" value="adh_short"/>
    <property type="match status" value="1"/>
</dbReference>
<sequence length="240" mass="26143">MNYALITGANKGIGYEVAHQLLQAGYFVFLGCRDVDSGQQAQHHLQEAGYDQVQVITLDVTSDQSVQQAVATVRQRTPHLDALVNNAGIPSADLTQHASTIALDDFRVLFETNYFGVVRTTQALLPLLRLAPQPRIVNVSSSLGSLTLQADPSWEYYDIKPVTYCTSKAMVNAWTIFLAYELRATSFKVNAVNPGQTATDFTGHAGHSPVHAAQLIVQYVLLPPDGPTGQFISEDGVSPW</sequence>
<dbReference type="InterPro" id="IPR036291">
    <property type="entry name" value="NAD(P)-bd_dom_sf"/>
</dbReference>
<dbReference type="PRINTS" id="PR00080">
    <property type="entry name" value="SDRFAMILY"/>
</dbReference>
<dbReference type="AlphaFoldDB" id="A0A243W546"/>
<dbReference type="Gene3D" id="3.40.50.720">
    <property type="entry name" value="NAD(P)-binding Rossmann-like Domain"/>
    <property type="match status" value="1"/>
</dbReference>
<keyword evidence="3" id="KW-0560">Oxidoreductase</keyword>
<evidence type="ECO:0000313" key="6">
    <source>
        <dbReference type="Proteomes" id="UP000194873"/>
    </source>
</evidence>
<reference evidence="5 6" key="1">
    <citation type="submission" date="2017-01" db="EMBL/GenBank/DDBJ databases">
        <title>A new Hymenobacter.</title>
        <authorList>
            <person name="Liang Y."/>
            <person name="Feng F."/>
        </authorList>
    </citation>
    <scope>NUCLEOTIDE SEQUENCE [LARGE SCALE GENOMIC DNA]</scope>
    <source>
        <strain evidence="5">MIMBbqt21</strain>
    </source>
</reference>
<dbReference type="EMBL" id="MTSE01000065">
    <property type="protein sequence ID" value="OUJ67758.1"/>
    <property type="molecule type" value="Genomic_DNA"/>
</dbReference>
<dbReference type="SUPFAM" id="SSF51735">
    <property type="entry name" value="NAD(P)-binding Rossmann-fold domains"/>
    <property type="match status" value="1"/>
</dbReference>
<dbReference type="OrthoDB" id="5786478at2"/>
<keyword evidence="6" id="KW-1185">Reference proteome</keyword>
<keyword evidence="2" id="KW-0521">NADP</keyword>
<dbReference type="PANTHER" id="PTHR43490:SF99">
    <property type="entry name" value="SHORT-CHAIN DEHYDROGENASE_REDUCTASE"/>
    <property type="match status" value="1"/>
</dbReference>
<evidence type="ECO:0000256" key="3">
    <source>
        <dbReference type="ARBA" id="ARBA00023002"/>
    </source>
</evidence>
<dbReference type="InterPro" id="IPR002347">
    <property type="entry name" value="SDR_fam"/>
</dbReference>
<accession>A0A243W546</accession>
<evidence type="ECO:0000256" key="1">
    <source>
        <dbReference type="ARBA" id="ARBA00006484"/>
    </source>
</evidence>
<dbReference type="PANTHER" id="PTHR43490">
    <property type="entry name" value="(+)-NEOMENTHOL DEHYDROGENASE"/>
    <property type="match status" value="1"/>
</dbReference>
<protein>
    <submittedName>
        <fullName evidence="5">Short-chain dehydrogenase</fullName>
    </submittedName>
</protein>
<comment type="similarity">
    <text evidence="1 4">Belongs to the short-chain dehydrogenases/reductases (SDR) family.</text>
</comment>
<dbReference type="RefSeq" id="WP_086597525.1">
    <property type="nucleotide sequence ID" value="NZ_MTSE01000065.1"/>
</dbReference>
<organism evidence="5 6">
    <name type="scientific">Hymenobacter crusticola</name>
    <dbReference type="NCBI Taxonomy" id="1770526"/>
    <lineage>
        <taxon>Bacteria</taxon>
        <taxon>Pseudomonadati</taxon>
        <taxon>Bacteroidota</taxon>
        <taxon>Cytophagia</taxon>
        <taxon>Cytophagales</taxon>
        <taxon>Hymenobacteraceae</taxon>
        <taxon>Hymenobacter</taxon>
    </lineage>
</organism>